<dbReference type="AlphaFoldDB" id="A0A8X6WZQ7"/>
<evidence type="ECO:0000256" key="1">
    <source>
        <dbReference type="ARBA" id="ARBA00001936"/>
    </source>
</evidence>
<dbReference type="GO" id="GO:0005978">
    <property type="term" value="P:glycogen biosynthetic process"/>
    <property type="evidence" value="ECO:0007669"/>
    <property type="project" value="UniProtKB-KW"/>
</dbReference>
<accession>A0A8X6WZQ7</accession>
<protein>
    <recommendedName>
        <fullName evidence="10">glycogenin glucosyltransferase</fullName>
        <ecNumber evidence="10">2.4.1.186</ecNumber>
    </recommendedName>
</protein>
<evidence type="ECO:0000256" key="7">
    <source>
        <dbReference type="ARBA" id="ARBA00023180"/>
    </source>
</evidence>
<dbReference type="SUPFAM" id="SSF53448">
    <property type="entry name" value="Nucleotide-diphospho-sugar transferases"/>
    <property type="match status" value="1"/>
</dbReference>
<organism evidence="14 15">
    <name type="scientific">Trichonephila inaurata madagascariensis</name>
    <dbReference type="NCBI Taxonomy" id="2747483"/>
    <lineage>
        <taxon>Eukaryota</taxon>
        <taxon>Metazoa</taxon>
        <taxon>Ecdysozoa</taxon>
        <taxon>Arthropoda</taxon>
        <taxon>Chelicerata</taxon>
        <taxon>Arachnida</taxon>
        <taxon>Araneae</taxon>
        <taxon>Araneomorphae</taxon>
        <taxon>Entelegynae</taxon>
        <taxon>Araneoidea</taxon>
        <taxon>Nephilidae</taxon>
        <taxon>Trichonephila</taxon>
        <taxon>Trichonephila inaurata</taxon>
    </lineage>
</organism>
<evidence type="ECO:0000256" key="13">
    <source>
        <dbReference type="ARBA" id="ARBA00057883"/>
    </source>
</evidence>
<evidence type="ECO:0000256" key="6">
    <source>
        <dbReference type="ARBA" id="ARBA00023056"/>
    </source>
</evidence>
<evidence type="ECO:0000256" key="10">
    <source>
        <dbReference type="ARBA" id="ARBA00038934"/>
    </source>
</evidence>
<evidence type="ECO:0000256" key="11">
    <source>
        <dbReference type="ARBA" id="ARBA00050886"/>
    </source>
</evidence>
<dbReference type="Proteomes" id="UP000886998">
    <property type="component" value="Unassembled WGS sequence"/>
</dbReference>
<dbReference type="FunFam" id="3.90.550.10:FF:000092">
    <property type="entry name" value="Glycogenin 2"/>
    <property type="match status" value="1"/>
</dbReference>
<evidence type="ECO:0000256" key="5">
    <source>
        <dbReference type="ARBA" id="ARBA00022723"/>
    </source>
</evidence>
<comment type="subcellular location">
    <subcellularLocation>
        <location evidence="2">Cytoplasm</location>
    </subcellularLocation>
</comment>
<evidence type="ECO:0000256" key="12">
    <source>
        <dbReference type="ARBA" id="ARBA00052293"/>
    </source>
</evidence>
<keyword evidence="7" id="KW-0325">Glycoprotein</keyword>
<keyword evidence="15" id="KW-1185">Reference proteome</keyword>
<evidence type="ECO:0000256" key="9">
    <source>
        <dbReference type="ARBA" id="ARBA00038162"/>
    </source>
</evidence>
<keyword evidence="5" id="KW-0479">Metal-binding</keyword>
<dbReference type="OrthoDB" id="2014201at2759"/>
<keyword evidence="8" id="KW-0464">Manganese</keyword>
<evidence type="ECO:0000256" key="8">
    <source>
        <dbReference type="ARBA" id="ARBA00023211"/>
    </source>
</evidence>
<dbReference type="GO" id="GO:0005737">
    <property type="term" value="C:cytoplasm"/>
    <property type="evidence" value="ECO:0007669"/>
    <property type="project" value="UniProtKB-SubCell"/>
</dbReference>
<dbReference type="Pfam" id="PF01501">
    <property type="entry name" value="Glyco_transf_8"/>
    <property type="match status" value="1"/>
</dbReference>
<dbReference type="EC" id="2.4.1.186" evidence="10"/>
<evidence type="ECO:0000313" key="15">
    <source>
        <dbReference type="Proteomes" id="UP000886998"/>
    </source>
</evidence>
<evidence type="ECO:0000256" key="2">
    <source>
        <dbReference type="ARBA" id="ARBA00004496"/>
    </source>
</evidence>
<reference evidence="14" key="1">
    <citation type="submission" date="2020-08" db="EMBL/GenBank/DDBJ databases">
        <title>Multicomponent nature underlies the extraordinary mechanical properties of spider dragline silk.</title>
        <authorList>
            <person name="Kono N."/>
            <person name="Nakamura H."/>
            <person name="Mori M."/>
            <person name="Yoshida Y."/>
            <person name="Ohtoshi R."/>
            <person name="Malay A.D."/>
            <person name="Moran D.A.P."/>
            <person name="Tomita M."/>
            <person name="Numata K."/>
            <person name="Arakawa K."/>
        </authorList>
    </citation>
    <scope>NUCLEOTIDE SEQUENCE</scope>
</reference>
<dbReference type="PANTHER" id="PTHR11183">
    <property type="entry name" value="GLYCOGENIN SUBFAMILY MEMBER"/>
    <property type="match status" value="1"/>
</dbReference>
<keyword evidence="3" id="KW-0963">Cytoplasm</keyword>
<dbReference type="InterPro" id="IPR050587">
    <property type="entry name" value="GNT1/Glycosyltrans_8"/>
</dbReference>
<dbReference type="EMBL" id="BMAV01003543">
    <property type="protein sequence ID" value="GFY43206.1"/>
    <property type="molecule type" value="Genomic_DNA"/>
</dbReference>
<name>A0A8X6WZQ7_9ARAC</name>
<keyword evidence="6" id="KW-0320">Glycogen biosynthesis</keyword>
<comment type="catalytic activity">
    <reaction evidence="12">
        <text>L-tyrosyl-[glycogenin] + UDP-alpha-D-glucose = alpha-D-glucosyl-L-tyrosyl-[glycogenin] + UDP + H(+)</text>
        <dbReference type="Rhea" id="RHEA:23360"/>
        <dbReference type="Rhea" id="RHEA-COMP:14604"/>
        <dbReference type="Rhea" id="RHEA-COMP:14605"/>
        <dbReference type="ChEBI" id="CHEBI:15378"/>
        <dbReference type="ChEBI" id="CHEBI:46858"/>
        <dbReference type="ChEBI" id="CHEBI:58223"/>
        <dbReference type="ChEBI" id="CHEBI:58885"/>
        <dbReference type="ChEBI" id="CHEBI:140573"/>
        <dbReference type="EC" id="2.4.1.186"/>
    </reaction>
</comment>
<sequence>ITIKSKRKTDKRGPCDFLFINQIHSIILSFLLLNCVTKMDQQAFVTCATNDTYALGALVLAQSLRNVQTSRKLAVIITPDVSDKIKYFLATSICFYEFALVEFILLVVKNCDELFERDELSAVPDVGWPDCFNSGVFVYKPSEETFKAILEFASKNGSFDGGDQGVLNMFFNDWRTSDISKHLSFIYNMNANVSYTYQPAYKQFGKDVKIVHFLGPIKPWMESYNSETGRVQSGSPHSYAHLQLWWDIFMKNVQPNLTEEC</sequence>
<gene>
    <name evidence="14" type="primary">GYG2</name>
    <name evidence="14" type="ORF">TNIN_184661</name>
</gene>
<dbReference type="InterPro" id="IPR002495">
    <property type="entry name" value="Glyco_trans_8"/>
</dbReference>
<proteinExistence type="inferred from homology"/>
<dbReference type="InterPro" id="IPR029044">
    <property type="entry name" value="Nucleotide-diphossugar_trans"/>
</dbReference>
<feature type="non-terminal residue" evidence="14">
    <location>
        <position position="261"/>
    </location>
</feature>
<comment type="similarity">
    <text evidence="9">Belongs to the glycosyltransferase 8 family. Glycogenin subfamily.</text>
</comment>
<comment type="catalytic activity">
    <reaction evidence="11">
        <text>[1,4-alpha-D-glucosyl](n)-L-tyrosyl-[glycogenin] + UDP-alpha-D-glucose = [1,4-alpha-D-glucosyl](n+1)-L-tyrosyl-[glycogenin] + UDP + H(+)</text>
        <dbReference type="Rhea" id="RHEA:56560"/>
        <dbReference type="Rhea" id="RHEA-COMP:14606"/>
        <dbReference type="Rhea" id="RHEA-COMP:14607"/>
        <dbReference type="ChEBI" id="CHEBI:15378"/>
        <dbReference type="ChEBI" id="CHEBI:58223"/>
        <dbReference type="ChEBI" id="CHEBI:58885"/>
        <dbReference type="ChEBI" id="CHEBI:140574"/>
        <dbReference type="EC" id="2.4.1.186"/>
    </reaction>
</comment>
<dbReference type="Gene3D" id="3.90.550.10">
    <property type="entry name" value="Spore Coat Polysaccharide Biosynthesis Protein SpsA, Chain A"/>
    <property type="match status" value="2"/>
</dbReference>
<evidence type="ECO:0000313" key="14">
    <source>
        <dbReference type="EMBL" id="GFY43206.1"/>
    </source>
</evidence>
<dbReference type="CDD" id="cd02537">
    <property type="entry name" value="GT8_Glycogenin"/>
    <property type="match status" value="1"/>
</dbReference>
<comment type="function">
    <text evidence="13">Self-glucosylating initiator of glycogen synthesis. It catalyzes the formation of a short alpha (1,4)-glucosyl chain covalently attached via a glucose 1-O-tyrosyl linkage to internal tyrosine residues and these chains act as primers for the elongation reaction catalyzed by glycogen synthase.</text>
</comment>
<keyword evidence="4" id="KW-0808">Transferase</keyword>
<feature type="non-terminal residue" evidence="14">
    <location>
        <position position="1"/>
    </location>
</feature>
<evidence type="ECO:0000256" key="3">
    <source>
        <dbReference type="ARBA" id="ARBA00022490"/>
    </source>
</evidence>
<dbReference type="GO" id="GO:0046872">
    <property type="term" value="F:metal ion binding"/>
    <property type="evidence" value="ECO:0007669"/>
    <property type="project" value="UniProtKB-KW"/>
</dbReference>
<comment type="cofactor">
    <cofactor evidence="1">
        <name>Mn(2+)</name>
        <dbReference type="ChEBI" id="CHEBI:29035"/>
    </cofactor>
</comment>
<evidence type="ECO:0000256" key="4">
    <source>
        <dbReference type="ARBA" id="ARBA00022679"/>
    </source>
</evidence>
<comment type="caution">
    <text evidence="14">The sequence shown here is derived from an EMBL/GenBank/DDBJ whole genome shotgun (WGS) entry which is preliminary data.</text>
</comment>
<dbReference type="GO" id="GO:0008466">
    <property type="term" value="F:glycogenin glucosyltransferase activity"/>
    <property type="evidence" value="ECO:0007669"/>
    <property type="project" value="UniProtKB-EC"/>
</dbReference>